<feature type="region of interest" description="Disordered" evidence="1">
    <location>
        <begin position="1"/>
        <end position="21"/>
    </location>
</feature>
<dbReference type="RefSeq" id="WP_111470397.1">
    <property type="nucleotide sequence ID" value="NZ_QLIX01000009.1"/>
</dbReference>
<gene>
    <name evidence="2" type="ORF">DOO78_13840</name>
</gene>
<dbReference type="EMBL" id="QLIX01000009">
    <property type="protein sequence ID" value="RAI58428.1"/>
    <property type="molecule type" value="Genomic_DNA"/>
</dbReference>
<dbReference type="AlphaFoldDB" id="A0A327MDZ3"/>
<sequence length="96" mass="9673">MGGDATAAGQPAAQGVQAPSLPDEAALAAHLAHRRRRAFDAGLSAACYSQGVRLGLIGTALPPWLPTAPPWARQAMRAGHASGLAIAGEGEARPGR</sequence>
<evidence type="ECO:0000313" key="3">
    <source>
        <dbReference type="Proteomes" id="UP000249065"/>
    </source>
</evidence>
<feature type="compositionally biased region" description="Low complexity" evidence="1">
    <location>
        <begin position="1"/>
        <end position="18"/>
    </location>
</feature>
<evidence type="ECO:0000256" key="1">
    <source>
        <dbReference type="SAM" id="MobiDB-lite"/>
    </source>
</evidence>
<accession>A0A327MDZ3</accession>
<reference evidence="3" key="1">
    <citation type="submission" date="2018-06" db="EMBL/GenBank/DDBJ databases">
        <authorList>
            <person name="Khan S.A."/>
        </authorList>
    </citation>
    <scope>NUCLEOTIDE SEQUENCE [LARGE SCALE GENOMIC DNA]</scope>
    <source>
        <strain evidence="3">DB-1506</strain>
    </source>
</reference>
<comment type="caution">
    <text evidence="2">The sequence shown here is derived from an EMBL/GenBank/DDBJ whole genome shotgun (WGS) entry which is preliminary data.</text>
</comment>
<dbReference type="Proteomes" id="UP000249065">
    <property type="component" value="Unassembled WGS sequence"/>
</dbReference>
<keyword evidence="3" id="KW-1185">Reference proteome</keyword>
<name>A0A327MDZ3_9PROT</name>
<organism evidence="2 3">
    <name type="scientific">Roseicella frigidaeris</name>
    <dbReference type="NCBI Taxonomy" id="2230885"/>
    <lineage>
        <taxon>Bacteria</taxon>
        <taxon>Pseudomonadati</taxon>
        <taxon>Pseudomonadota</taxon>
        <taxon>Alphaproteobacteria</taxon>
        <taxon>Acetobacterales</taxon>
        <taxon>Roseomonadaceae</taxon>
        <taxon>Roseicella</taxon>
    </lineage>
</organism>
<evidence type="ECO:0000313" key="2">
    <source>
        <dbReference type="EMBL" id="RAI58428.1"/>
    </source>
</evidence>
<proteinExistence type="predicted"/>
<protein>
    <submittedName>
        <fullName evidence="2">Uncharacterized protein</fullName>
    </submittedName>
</protein>